<sequence>MSIKQIDGKRLAQMILQGAGNLTNNVKLVDALNVFPVPDGDTGTNMNLSMTSGAREVRNNPADHAGRVGASLAKGLLMGARGNSGVILSQLFRGFAKSIEQKAVLTTADFALGLEAGVETAYKAVMKPIEGTILTVAKDTAKKAVVLAKKHEDFVPFMEEVVKEANASLDRTPDLLPVLKQVGVVDSGGKGLCVVYEGFLAELKGQTIVSAAPVEAPVQQKEYHNVQSQLSTEDIQYGYCTEFMVKLDTEKLKQHPFSEQTFREDISAYGDSLLVVADEELVKVHIHAEHPGDAMNYGQRYGSLINIKIENMREQHTHLLHSDEEVAAVSAADRTVSEAREKAPYGIVTVAMGSGIKELFESIGASQVIEGGQTMNPSTEDIVKAIEAAHAEKVIVLPNNSNIVMAAQQAASVAEVEVLVVPSKTVPQGMAAVLAFNPANSLEENEHVMKAALSRVKTGQITYAVRDTELDGVNIKKDDFMGIADGKIVATDSAELEAAKKLLLAMVDEDAEIVTVLQGESVSDEELEELVAFIEEQFGDVEVETHKGNQPLYSYIFAVE</sequence>
<proteinExistence type="predicted"/>
<dbReference type="GO" id="GO:0006071">
    <property type="term" value="P:glycerol metabolic process"/>
    <property type="evidence" value="ECO:0007669"/>
    <property type="project" value="InterPro"/>
</dbReference>
<dbReference type="Pfam" id="PF02734">
    <property type="entry name" value="Dak2"/>
    <property type="match status" value="1"/>
</dbReference>
<dbReference type="InterPro" id="IPR004007">
    <property type="entry name" value="DhaL_dom"/>
</dbReference>
<dbReference type="Gene3D" id="1.25.40.340">
    <property type="match status" value="1"/>
</dbReference>
<dbReference type="Pfam" id="PF21645">
    <property type="entry name" value="FakA-like_M"/>
    <property type="match status" value="1"/>
</dbReference>
<dbReference type="NCBIfam" id="TIGR03599">
    <property type="entry name" value="YloV"/>
    <property type="match status" value="1"/>
</dbReference>
<keyword evidence="3" id="KW-1185">Reference proteome</keyword>
<reference evidence="2" key="1">
    <citation type="submission" date="2022-07" db="EMBL/GenBank/DDBJ databases">
        <authorList>
            <person name="Li W.-J."/>
            <person name="Deng Q.-Q."/>
        </authorList>
    </citation>
    <scope>NUCLEOTIDE SEQUENCE</scope>
    <source>
        <strain evidence="2">SYSU M60031</strain>
    </source>
</reference>
<gene>
    <name evidence="2" type="ORF">NK662_16765</name>
</gene>
<dbReference type="InterPro" id="IPR019986">
    <property type="entry name" value="YloV-like"/>
</dbReference>
<evidence type="ECO:0000313" key="2">
    <source>
        <dbReference type="EMBL" id="MCP8970174.1"/>
    </source>
</evidence>
<dbReference type="SUPFAM" id="SSF101473">
    <property type="entry name" value="DhaL-like"/>
    <property type="match status" value="1"/>
</dbReference>
<dbReference type="Pfam" id="PF13684">
    <property type="entry name" value="FakA-like_C"/>
    <property type="match status" value="1"/>
</dbReference>
<dbReference type="InterPro" id="IPR048394">
    <property type="entry name" value="FakA-like_M"/>
</dbReference>
<accession>A0AA41XB96</accession>
<dbReference type="GO" id="GO:0004371">
    <property type="term" value="F:glycerone kinase activity"/>
    <property type="evidence" value="ECO:0007669"/>
    <property type="project" value="InterPro"/>
</dbReference>
<evidence type="ECO:0000259" key="1">
    <source>
        <dbReference type="PROSITE" id="PS51480"/>
    </source>
</evidence>
<comment type="caution">
    <text evidence="2">The sequence shown here is derived from an EMBL/GenBank/DDBJ whole genome shotgun (WGS) entry which is preliminary data.</text>
</comment>
<dbReference type="RefSeq" id="WP_254760094.1">
    <property type="nucleotide sequence ID" value="NZ_JANCLT010000010.1"/>
</dbReference>
<dbReference type="Proteomes" id="UP001156102">
    <property type="component" value="Unassembled WGS sequence"/>
</dbReference>
<feature type="domain" description="DhaL" evidence="1">
    <location>
        <begin position="9"/>
        <end position="201"/>
    </location>
</feature>
<evidence type="ECO:0000313" key="3">
    <source>
        <dbReference type="Proteomes" id="UP001156102"/>
    </source>
</evidence>
<dbReference type="InterPro" id="IPR036117">
    <property type="entry name" value="DhaL_dom_sf"/>
</dbReference>
<dbReference type="SMART" id="SM01120">
    <property type="entry name" value="Dak2"/>
    <property type="match status" value="1"/>
</dbReference>
<dbReference type="InterPro" id="IPR050270">
    <property type="entry name" value="DegV_domain_contain"/>
</dbReference>
<dbReference type="AlphaFoldDB" id="A0AA41XB96"/>
<dbReference type="InterPro" id="IPR033470">
    <property type="entry name" value="FakA-like_C"/>
</dbReference>
<name>A0AA41XB96_9BACI</name>
<dbReference type="PROSITE" id="PS51480">
    <property type="entry name" value="DHAL"/>
    <property type="match status" value="1"/>
</dbReference>
<dbReference type="EMBL" id="JANCLT010000010">
    <property type="protein sequence ID" value="MCP8970174.1"/>
    <property type="molecule type" value="Genomic_DNA"/>
</dbReference>
<organism evidence="2 3">
    <name type="scientific">Ectobacillus ponti</name>
    <dbReference type="NCBI Taxonomy" id="2961894"/>
    <lineage>
        <taxon>Bacteria</taxon>
        <taxon>Bacillati</taxon>
        <taxon>Bacillota</taxon>
        <taxon>Bacilli</taxon>
        <taxon>Bacillales</taxon>
        <taxon>Bacillaceae</taxon>
        <taxon>Ectobacillus</taxon>
    </lineage>
</organism>
<dbReference type="PANTHER" id="PTHR33434:SF4">
    <property type="entry name" value="PHOSPHATASE PROTEIN"/>
    <property type="match status" value="1"/>
</dbReference>
<dbReference type="PANTHER" id="PTHR33434">
    <property type="entry name" value="DEGV DOMAIN-CONTAINING PROTEIN DR_1986-RELATED"/>
    <property type="match status" value="1"/>
</dbReference>
<protein>
    <submittedName>
        <fullName evidence="2">DAK2 domain-containing protein</fullName>
    </submittedName>
</protein>
<dbReference type="SMART" id="SM01121">
    <property type="entry name" value="Dak1_2"/>
    <property type="match status" value="1"/>
</dbReference>